<feature type="compositionally biased region" description="Basic and acidic residues" evidence="3">
    <location>
        <begin position="1"/>
        <end position="11"/>
    </location>
</feature>
<dbReference type="PANTHER" id="PTHR10039:SF16">
    <property type="entry name" value="GPI INOSITOL-DEACYLASE"/>
    <property type="match status" value="1"/>
</dbReference>
<comment type="caution">
    <text evidence="5">The sequence shown here is derived from an EMBL/GenBank/DDBJ whole genome shotgun (WGS) entry which is preliminary data.</text>
</comment>
<feature type="repeat" description="ANK" evidence="2">
    <location>
        <begin position="914"/>
        <end position="946"/>
    </location>
</feature>
<evidence type="ECO:0000313" key="6">
    <source>
        <dbReference type="Proteomes" id="UP000544331"/>
    </source>
</evidence>
<keyword evidence="6" id="KW-1185">Reference proteome</keyword>
<dbReference type="PROSITE" id="PS50088">
    <property type="entry name" value="ANK_REPEAT"/>
    <property type="match status" value="1"/>
</dbReference>
<dbReference type="PANTHER" id="PTHR10039">
    <property type="entry name" value="AMELOGENIN"/>
    <property type="match status" value="1"/>
</dbReference>
<dbReference type="SUPFAM" id="SSF48403">
    <property type="entry name" value="Ankyrin repeat"/>
    <property type="match status" value="1"/>
</dbReference>
<proteinExistence type="predicted"/>
<protein>
    <submittedName>
        <fullName evidence="5">Pfs NACHT ankyrin domain-containing protein</fullName>
    </submittedName>
</protein>
<dbReference type="OrthoDB" id="7464126at2759"/>
<dbReference type="EMBL" id="JAAOAN010001074">
    <property type="protein sequence ID" value="KAF5697131.1"/>
    <property type="molecule type" value="Genomic_DNA"/>
</dbReference>
<keyword evidence="2" id="KW-0040">ANK repeat</keyword>
<dbReference type="InterPro" id="IPR002110">
    <property type="entry name" value="Ankyrin_rpt"/>
</dbReference>
<dbReference type="Pfam" id="PF24883">
    <property type="entry name" value="NPHP3_N"/>
    <property type="match status" value="1"/>
</dbReference>
<name>A0A8H5XP94_9HYPO</name>
<reference evidence="5 6" key="1">
    <citation type="submission" date="2020-05" db="EMBL/GenBank/DDBJ databases">
        <title>Identification and distribution of gene clusters putatively required for synthesis of sphingolipid metabolism inhibitors in phylogenetically diverse species of the filamentous fungus Fusarium.</title>
        <authorList>
            <person name="Kim H.-S."/>
            <person name="Busman M."/>
            <person name="Brown D.W."/>
            <person name="Divon H."/>
            <person name="Uhlig S."/>
            <person name="Proctor R.H."/>
        </authorList>
    </citation>
    <scope>NUCLEOTIDE SEQUENCE [LARGE SCALE GENOMIC DNA]</scope>
    <source>
        <strain evidence="5 6">NRRL 66235</strain>
    </source>
</reference>
<dbReference type="Proteomes" id="UP000544331">
    <property type="component" value="Unassembled WGS sequence"/>
</dbReference>
<dbReference type="InterPro" id="IPR036770">
    <property type="entry name" value="Ankyrin_rpt-contain_sf"/>
</dbReference>
<evidence type="ECO:0000259" key="4">
    <source>
        <dbReference type="Pfam" id="PF24883"/>
    </source>
</evidence>
<dbReference type="AlphaFoldDB" id="A0A8H5XP94"/>
<feature type="region of interest" description="Disordered" evidence="3">
    <location>
        <begin position="1"/>
        <end position="67"/>
    </location>
</feature>
<dbReference type="Pfam" id="PF12796">
    <property type="entry name" value="Ank_2"/>
    <property type="match status" value="1"/>
</dbReference>
<feature type="compositionally biased region" description="Low complexity" evidence="3">
    <location>
        <begin position="20"/>
        <end position="38"/>
    </location>
</feature>
<dbReference type="SMART" id="SM00248">
    <property type="entry name" value="ANK"/>
    <property type="match status" value="4"/>
</dbReference>
<evidence type="ECO:0000256" key="2">
    <source>
        <dbReference type="PROSITE-ProRule" id="PRU00023"/>
    </source>
</evidence>
<evidence type="ECO:0000256" key="1">
    <source>
        <dbReference type="ARBA" id="ARBA00022737"/>
    </source>
</evidence>
<keyword evidence="1" id="KW-0677">Repeat</keyword>
<accession>A0A8H5XP94</accession>
<gene>
    <name evidence="5" type="ORF">FMUND_15514</name>
</gene>
<feature type="domain" description="Nephrocystin 3-like N-terminal" evidence="4">
    <location>
        <begin position="365"/>
        <end position="475"/>
    </location>
</feature>
<sequence length="1043" mass="117663">MSSIDSRDRNWSLRHALRNRQQQPQPGSPEPQSSGRPQLLLTSSHVSLPTRPSPNPASGSSSVAAPPPCNALTPDLWAAALESLDPGDRKLMERMAAGCPAQPSLAAAIDDLVELTSVKQSECEARFWRIHIRGNEVVLRDYMAKVIDGLNTVKSIGETAVQYDPTGYTKLPWQVIKFTLEAAGAESVQISALMKNMEKVTRIISRCRAYELLYHPDRTPPDCLENLHRSIIKQYAGVLRIMGYTYKQLSRNTLVRGVTTICNRNANEERLNDLSLQETQVSLEANICESRSSAISDTRLLNSVQELYKLLQGIEGPVLQYNLGVRAILKKMRANERLEVLEWISDIPYNKDHNEIKHSRAPTTSGTGKIFLTSRVIDRTREAPTIMQDEAIAFFYCNRIDPSRRDALSVLRSLVRQLSTRPNDSDYIHPKLEQLYYSTRSDASDLSISTCKSLILEFVNLYPRTTIILDALDDRPDIEIRERLASRPSVEIQAKNNGEDIAKFSKKEIQKHPRWASMNSSLRDDIIQTLLAKSDGMFQWAALQIQQLLEYRTEAAIRERLGVLPADLKDSYDELYCKVRLLHPTEKRLIDNAFKWVLGSFTPLTTAALLPAISQDVESDDMFSVDGGVDENFLLVLDSQRRIWRFSHLSVAEYFESYHWDSQQIHRSIAKVCLIWLLNTHNREIPLSEIEVEMRDSSDQEDLQCMADYAPKHITRFKFDRAKLQKELHTADYYRNKTRSEEMQALEILPAKSERDFTHPLQFYIRHHWMIHVRLQEDEKATPDNRLVALLKAFLGSPFDSSWAYRGWYMDMARASGGAVEVPHAPFNFPMPFCYGLRTFFDFDLKPRTHASLAMAVFGFYSTLLDRWDDPTIYRRMNDNGEPLLAMAARMGHMNICKHLIRAGVPVDLIFGGHYGTALAAAAATNQLNIMKELVAAGADINLTMKGAYGSALAAAAYWNKLNAVNLLLDIGADVNMLLTNGSYQNALSAAIYMGHSTTAKMLIARGATAASAVQSAIEIPDAICKINMILLLSEEETEAAIN</sequence>
<dbReference type="Gene3D" id="1.25.40.20">
    <property type="entry name" value="Ankyrin repeat-containing domain"/>
    <property type="match status" value="1"/>
</dbReference>
<evidence type="ECO:0000256" key="3">
    <source>
        <dbReference type="SAM" id="MobiDB-lite"/>
    </source>
</evidence>
<evidence type="ECO:0000313" key="5">
    <source>
        <dbReference type="EMBL" id="KAF5697131.1"/>
    </source>
</evidence>
<organism evidence="5 6">
    <name type="scientific">Fusarium mundagurra</name>
    <dbReference type="NCBI Taxonomy" id="1567541"/>
    <lineage>
        <taxon>Eukaryota</taxon>
        <taxon>Fungi</taxon>
        <taxon>Dikarya</taxon>
        <taxon>Ascomycota</taxon>
        <taxon>Pezizomycotina</taxon>
        <taxon>Sordariomycetes</taxon>
        <taxon>Hypocreomycetidae</taxon>
        <taxon>Hypocreales</taxon>
        <taxon>Nectriaceae</taxon>
        <taxon>Fusarium</taxon>
        <taxon>Fusarium fujikuroi species complex</taxon>
    </lineage>
</organism>
<dbReference type="InterPro" id="IPR056884">
    <property type="entry name" value="NPHP3-like_N"/>
</dbReference>